<evidence type="ECO:0000256" key="1">
    <source>
        <dbReference type="SAM" id="SignalP"/>
    </source>
</evidence>
<protein>
    <recommendedName>
        <fullName evidence="4">Secreted protein</fullName>
    </recommendedName>
</protein>
<evidence type="ECO:0008006" key="4">
    <source>
        <dbReference type="Google" id="ProtNLM"/>
    </source>
</evidence>
<dbReference type="Proteomes" id="UP000308197">
    <property type="component" value="Unassembled WGS sequence"/>
</dbReference>
<accession>A0A5C3NJZ2</accession>
<feature type="chain" id="PRO_5022898942" description="Secreted protein" evidence="1">
    <location>
        <begin position="20"/>
        <end position="121"/>
    </location>
</feature>
<dbReference type="EMBL" id="ML213148">
    <property type="protein sequence ID" value="TFK77796.1"/>
    <property type="molecule type" value="Genomic_DNA"/>
</dbReference>
<dbReference type="AlphaFoldDB" id="A0A5C3NJZ2"/>
<keyword evidence="3" id="KW-1185">Reference proteome</keyword>
<gene>
    <name evidence="2" type="ORF">K466DRAFT_592992</name>
</gene>
<sequence length="121" mass="13106">MQRGVRCVCVSMTILCFSALPLPDRVRPGMERVQSSLRNVYTSAVQVSVMLSRRGDGIIQGTSTMLGTRSYVYVVPHECAQCSLPPRHRPVLIASESLLLEAVAAGLLLSFPASETSVDRG</sequence>
<evidence type="ECO:0000313" key="3">
    <source>
        <dbReference type="Proteomes" id="UP000308197"/>
    </source>
</evidence>
<dbReference type="InParanoid" id="A0A5C3NJZ2"/>
<proteinExistence type="predicted"/>
<name>A0A5C3NJZ2_9APHY</name>
<reference evidence="2 3" key="1">
    <citation type="journal article" date="2019" name="Nat. Ecol. Evol.">
        <title>Megaphylogeny resolves global patterns of mushroom evolution.</title>
        <authorList>
            <person name="Varga T."/>
            <person name="Krizsan K."/>
            <person name="Foldi C."/>
            <person name="Dima B."/>
            <person name="Sanchez-Garcia M."/>
            <person name="Sanchez-Ramirez S."/>
            <person name="Szollosi G.J."/>
            <person name="Szarkandi J.G."/>
            <person name="Papp V."/>
            <person name="Albert L."/>
            <person name="Andreopoulos W."/>
            <person name="Angelini C."/>
            <person name="Antonin V."/>
            <person name="Barry K.W."/>
            <person name="Bougher N.L."/>
            <person name="Buchanan P."/>
            <person name="Buyck B."/>
            <person name="Bense V."/>
            <person name="Catcheside P."/>
            <person name="Chovatia M."/>
            <person name="Cooper J."/>
            <person name="Damon W."/>
            <person name="Desjardin D."/>
            <person name="Finy P."/>
            <person name="Geml J."/>
            <person name="Haridas S."/>
            <person name="Hughes K."/>
            <person name="Justo A."/>
            <person name="Karasinski D."/>
            <person name="Kautmanova I."/>
            <person name="Kiss B."/>
            <person name="Kocsube S."/>
            <person name="Kotiranta H."/>
            <person name="LaButti K.M."/>
            <person name="Lechner B.E."/>
            <person name="Liimatainen K."/>
            <person name="Lipzen A."/>
            <person name="Lukacs Z."/>
            <person name="Mihaltcheva S."/>
            <person name="Morgado L.N."/>
            <person name="Niskanen T."/>
            <person name="Noordeloos M.E."/>
            <person name="Ohm R.A."/>
            <person name="Ortiz-Santana B."/>
            <person name="Ovrebo C."/>
            <person name="Racz N."/>
            <person name="Riley R."/>
            <person name="Savchenko A."/>
            <person name="Shiryaev A."/>
            <person name="Soop K."/>
            <person name="Spirin V."/>
            <person name="Szebenyi C."/>
            <person name="Tomsovsky M."/>
            <person name="Tulloss R.E."/>
            <person name="Uehling J."/>
            <person name="Grigoriev I.V."/>
            <person name="Vagvolgyi C."/>
            <person name="Papp T."/>
            <person name="Martin F.M."/>
            <person name="Miettinen O."/>
            <person name="Hibbett D.S."/>
            <person name="Nagy L.G."/>
        </authorList>
    </citation>
    <scope>NUCLEOTIDE SEQUENCE [LARGE SCALE GENOMIC DNA]</scope>
    <source>
        <strain evidence="2 3">HHB13444</strain>
    </source>
</reference>
<evidence type="ECO:0000313" key="2">
    <source>
        <dbReference type="EMBL" id="TFK77796.1"/>
    </source>
</evidence>
<keyword evidence="1" id="KW-0732">Signal</keyword>
<organism evidence="2 3">
    <name type="scientific">Polyporus arcularius HHB13444</name>
    <dbReference type="NCBI Taxonomy" id="1314778"/>
    <lineage>
        <taxon>Eukaryota</taxon>
        <taxon>Fungi</taxon>
        <taxon>Dikarya</taxon>
        <taxon>Basidiomycota</taxon>
        <taxon>Agaricomycotina</taxon>
        <taxon>Agaricomycetes</taxon>
        <taxon>Polyporales</taxon>
        <taxon>Polyporaceae</taxon>
        <taxon>Polyporus</taxon>
    </lineage>
</organism>
<feature type="signal peptide" evidence="1">
    <location>
        <begin position="1"/>
        <end position="19"/>
    </location>
</feature>